<proteinExistence type="inferred from homology"/>
<feature type="transmembrane region" description="Helical" evidence="7">
    <location>
        <begin position="183"/>
        <end position="208"/>
    </location>
</feature>
<sequence length="320" mass="35068">MTITPAPSQGKVPKQRRALNGESFLQAFPWLAPAIILILVVVVFPAGYMIFNSLRKISQSGLDKGWAVPGKKDPDWGIFSNFGHIFTDPNLPRILWNSLVWVVVVVALTVVISLVLAQFLSKPFPGRRLVRMAVVIPWAASVVMTTTVFYYSLDPNYGPFNLLLERFGLVGAEGIGFTKDPALALGAAMIVAVFVSLPFTIYTLLAGVQSVPADTIEAAKMDGAGRLRTYFSVILPQLRGSLAVAVLINIINVFNNLPILRVMTGDLPGYESDTLMTYIFKVMQDDQRIDWASALSVLNFAVVAVIVVIYVRVVKPLKEV</sequence>
<keyword evidence="4 7" id="KW-0812">Transmembrane</keyword>
<name>A0A399JCI2_9MICC</name>
<keyword evidence="2 7" id="KW-0813">Transport</keyword>
<feature type="domain" description="ABC transmembrane type-1" evidence="8">
    <location>
        <begin position="95"/>
        <end position="310"/>
    </location>
</feature>
<keyword evidence="10" id="KW-1185">Reference proteome</keyword>
<dbReference type="EMBL" id="QQXK01000004">
    <property type="protein sequence ID" value="RII43261.1"/>
    <property type="molecule type" value="Genomic_DNA"/>
</dbReference>
<feature type="transmembrane region" description="Helical" evidence="7">
    <location>
        <begin position="132"/>
        <end position="153"/>
    </location>
</feature>
<evidence type="ECO:0000256" key="1">
    <source>
        <dbReference type="ARBA" id="ARBA00004651"/>
    </source>
</evidence>
<accession>A0A399JCI2</accession>
<dbReference type="Gene3D" id="1.10.3720.10">
    <property type="entry name" value="MetI-like"/>
    <property type="match status" value="1"/>
</dbReference>
<comment type="similarity">
    <text evidence="7">Belongs to the binding-protein-dependent transport system permease family.</text>
</comment>
<evidence type="ECO:0000256" key="3">
    <source>
        <dbReference type="ARBA" id="ARBA00022475"/>
    </source>
</evidence>
<keyword evidence="6 7" id="KW-0472">Membrane</keyword>
<dbReference type="InterPro" id="IPR051393">
    <property type="entry name" value="ABC_transporter_permease"/>
</dbReference>
<evidence type="ECO:0000256" key="6">
    <source>
        <dbReference type="ARBA" id="ARBA00023136"/>
    </source>
</evidence>
<protein>
    <submittedName>
        <fullName evidence="9">Sugar ABC transporter permease</fullName>
    </submittedName>
</protein>
<comment type="subcellular location">
    <subcellularLocation>
        <location evidence="1 7">Cell membrane</location>
        <topology evidence="1 7">Multi-pass membrane protein</topology>
    </subcellularLocation>
</comment>
<dbReference type="GO" id="GO:0005886">
    <property type="term" value="C:plasma membrane"/>
    <property type="evidence" value="ECO:0007669"/>
    <property type="project" value="UniProtKB-SubCell"/>
</dbReference>
<dbReference type="InterPro" id="IPR035906">
    <property type="entry name" value="MetI-like_sf"/>
</dbReference>
<dbReference type="PANTHER" id="PTHR30193:SF37">
    <property type="entry name" value="INNER MEMBRANE ABC TRANSPORTER PERMEASE PROTEIN YCJO"/>
    <property type="match status" value="1"/>
</dbReference>
<feature type="transmembrane region" description="Helical" evidence="7">
    <location>
        <begin position="24"/>
        <end position="51"/>
    </location>
</feature>
<evidence type="ECO:0000256" key="7">
    <source>
        <dbReference type="RuleBase" id="RU363032"/>
    </source>
</evidence>
<dbReference type="GO" id="GO:0055085">
    <property type="term" value="P:transmembrane transport"/>
    <property type="evidence" value="ECO:0007669"/>
    <property type="project" value="InterPro"/>
</dbReference>
<dbReference type="InterPro" id="IPR000515">
    <property type="entry name" value="MetI-like"/>
</dbReference>
<evidence type="ECO:0000256" key="4">
    <source>
        <dbReference type="ARBA" id="ARBA00022692"/>
    </source>
</evidence>
<evidence type="ECO:0000313" key="9">
    <source>
        <dbReference type="EMBL" id="RII43261.1"/>
    </source>
</evidence>
<dbReference type="Pfam" id="PF00528">
    <property type="entry name" value="BPD_transp_1"/>
    <property type="match status" value="1"/>
</dbReference>
<comment type="caution">
    <text evidence="9">The sequence shown here is derived from an EMBL/GenBank/DDBJ whole genome shotgun (WGS) entry which is preliminary data.</text>
</comment>
<keyword evidence="3" id="KW-1003">Cell membrane</keyword>
<feature type="transmembrane region" description="Helical" evidence="7">
    <location>
        <begin position="291"/>
        <end position="311"/>
    </location>
</feature>
<dbReference type="PANTHER" id="PTHR30193">
    <property type="entry name" value="ABC TRANSPORTER PERMEASE PROTEIN"/>
    <property type="match status" value="1"/>
</dbReference>
<reference evidence="9 10" key="1">
    <citation type="submission" date="2018-07" db="EMBL/GenBank/DDBJ databases">
        <title>Arthrobacter sp. nov., isolated from raw cow's milk with high bacterial count.</title>
        <authorList>
            <person name="Hahne J."/>
            <person name="Isele D."/>
            <person name="Lipski A."/>
        </authorList>
    </citation>
    <scope>NUCLEOTIDE SEQUENCE [LARGE SCALE GENOMIC DNA]</scope>
    <source>
        <strain evidence="9 10">JZ R-35</strain>
    </source>
</reference>
<dbReference type="Proteomes" id="UP000265419">
    <property type="component" value="Unassembled WGS sequence"/>
</dbReference>
<evidence type="ECO:0000256" key="5">
    <source>
        <dbReference type="ARBA" id="ARBA00022989"/>
    </source>
</evidence>
<dbReference type="RefSeq" id="WP_119423633.1">
    <property type="nucleotide sequence ID" value="NZ_QQXK01000004.1"/>
</dbReference>
<gene>
    <name evidence="9" type="ORF">DWB68_02860</name>
</gene>
<evidence type="ECO:0000259" key="8">
    <source>
        <dbReference type="PROSITE" id="PS50928"/>
    </source>
</evidence>
<dbReference type="AlphaFoldDB" id="A0A399JCI2"/>
<organism evidence="9 10">
    <name type="scientific">Galactobacter valiniphilus</name>
    <dbReference type="NCBI Taxonomy" id="2676122"/>
    <lineage>
        <taxon>Bacteria</taxon>
        <taxon>Bacillati</taxon>
        <taxon>Actinomycetota</taxon>
        <taxon>Actinomycetes</taxon>
        <taxon>Micrococcales</taxon>
        <taxon>Micrococcaceae</taxon>
        <taxon>Galactobacter</taxon>
    </lineage>
</organism>
<feature type="transmembrane region" description="Helical" evidence="7">
    <location>
        <begin position="99"/>
        <end position="120"/>
    </location>
</feature>
<keyword evidence="5 7" id="KW-1133">Transmembrane helix</keyword>
<dbReference type="PROSITE" id="PS50928">
    <property type="entry name" value="ABC_TM1"/>
    <property type="match status" value="1"/>
</dbReference>
<evidence type="ECO:0000313" key="10">
    <source>
        <dbReference type="Proteomes" id="UP000265419"/>
    </source>
</evidence>
<dbReference type="SUPFAM" id="SSF161098">
    <property type="entry name" value="MetI-like"/>
    <property type="match status" value="1"/>
</dbReference>
<evidence type="ECO:0000256" key="2">
    <source>
        <dbReference type="ARBA" id="ARBA00022448"/>
    </source>
</evidence>
<dbReference type="CDD" id="cd06261">
    <property type="entry name" value="TM_PBP2"/>
    <property type="match status" value="1"/>
</dbReference>
<feature type="transmembrane region" description="Helical" evidence="7">
    <location>
        <begin position="229"/>
        <end position="254"/>
    </location>
</feature>